<evidence type="ECO:0000259" key="7">
    <source>
        <dbReference type="PROSITE" id="PS51384"/>
    </source>
</evidence>
<feature type="compositionally biased region" description="Basic and acidic residues" evidence="6">
    <location>
        <begin position="7"/>
        <end position="21"/>
    </location>
</feature>
<feature type="region of interest" description="Disordered" evidence="6">
    <location>
        <begin position="1"/>
        <end position="21"/>
    </location>
</feature>
<keyword evidence="2" id="KW-0285">Flavoprotein</keyword>
<dbReference type="GO" id="GO:0005739">
    <property type="term" value="C:mitochondrion"/>
    <property type="evidence" value="ECO:0007669"/>
    <property type="project" value="TreeGrafter"/>
</dbReference>
<gene>
    <name evidence="8" type="ORF">DL546_003269</name>
</gene>
<keyword evidence="4" id="KW-0560">Oxidoreductase</keyword>
<dbReference type="InterPro" id="IPR052128">
    <property type="entry name" value="Oxidoreductase_NAD-binding"/>
</dbReference>
<organism evidence="8 9">
    <name type="scientific">Coniochaeta pulveracea</name>
    <dbReference type="NCBI Taxonomy" id="177199"/>
    <lineage>
        <taxon>Eukaryota</taxon>
        <taxon>Fungi</taxon>
        <taxon>Dikarya</taxon>
        <taxon>Ascomycota</taxon>
        <taxon>Pezizomycotina</taxon>
        <taxon>Sordariomycetes</taxon>
        <taxon>Sordariomycetidae</taxon>
        <taxon>Coniochaetales</taxon>
        <taxon>Coniochaetaceae</taxon>
        <taxon>Coniochaeta</taxon>
    </lineage>
</organism>
<keyword evidence="5" id="KW-0520">NAD</keyword>
<evidence type="ECO:0000256" key="3">
    <source>
        <dbReference type="ARBA" id="ARBA00022827"/>
    </source>
</evidence>
<dbReference type="PANTHER" id="PTHR46505:SF1">
    <property type="entry name" value="OXIDOREDUCTASE NAD-BINDING DOMAIN-CONTAINING PROTEIN 1"/>
    <property type="match status" value="1"/>
</dbReference>
<sequence length="307" mass="34134">MTTRSGSTREGHLERTSHEPRDASLRNVTLAAVEEINRNIRTYRLEVLGHDTIRFLPGQWVDLYVPTVPKAGGFTITSSPAQASSEGYVELAIKESPDNPVAAWLWRSISDIIGSTLRIRVGGSFIWPPVNIDISSLSKVVFVASGMGINPIISMLSWLHNQNDLGFEVEVLYSIRRDDVPIQAERLLFVERLVRMFEGIGQATGDTQGSRMARKLPGRLRIFLTNSGLSSQTYAIPCAALGKELNTRCELRRMSPRDVSEAVGADKDSALVYVCGVPAMTDEFIEYLISQDGAGMDMARVLFERWW</sequence>
<dbReference type="SUPFAM" id="SSF52343">
    <property type="entry name" value="Ferredoxin reductase-like, C-terminal NADP-linked domain"/>
    <property type="match status" value="1"/>
</dbReference>
<evidence type="ECO:0000313" key="8">
    <source>
        <dbReference type="EMBL" id="RKU41876.1"/>
    </source>
</evidence>
<reference evidence="8 9" key="1">
    <citation type="submission" date="2018-08" db="EMBL/GenBank/DDBJ databases">
        <title>Draft genome of the lignicolous fungus Coniochaeta pulveracea.</title>
        <authorList>
            <person name="Borstlap C.J."/>
            <person name="De Witt R.N."/>
            <person name="Botha A."/>
            <person name="Volschenk H."/>
        </authorList>
    </citation>
    <scope>NUCLEOTIDE SEQUENCE [LARGE SCALE GENOMIC DNA]</scope>
    <source>
        <strain evidence="8 9">CAB683</strain>
    </source>
</reference>
<evidence type="ECO:0000313" key="9">
    <source>
        <dbReference type="Proteomes" id="UP000275385"/>
    </source>
</evidence>
<dbReference type="STRING" id="177199.A0A420Y1X9"/>
<accession>A0A420Y1X9</accession>
<dbReference type="Pfam" id="PF00970">
    <property type="entry name" value="FAD_binding_6"/>
    <property type="match status" value="1"/>
</dbReference>
<dbReference type="Proteomes" id="UP000275385">
    <property type="component" value="Unassembled WGS sequence"/>
</dbReference>
<proteinExistence type="predicted"/>
<dbReference type="Gene3D" id="2.40.30.10">
    <property type="entry name" value="Translation factors"/>
    <property type="match status" value="1"/>
</dbReference>
<evidence type="ECO:0000256" key="1">
    <source>
        <dbReference type="ARBA" id="ARBA00001974"/>
    </source>
</evidence>
<dbReference type="OrthoDB" id="436496at2759"/>
<dbReference type="EMBL" id="QVQW01000066">
    <property type="protein sequence ID" value="RKU41876.1"/>
    <property type="molecule type" value="Genomic_DNA"/>
</dbReference>
<comment type="cofactor">
    <cofactor evidence="1">
        <name>FAD</name>
        <dbReference type="ChEBI" id="CHEBI:57692"/>
    </cofactor>
</comment>
<keyword evidence="9" id="KW-1185">Reference proteome</keyword>
<dbReference type="InterPro" id="IPR017938">
    <property type="entry name" value="Riboflavin_synthase-like_b-brl"/>
</dbReference>
<dbReference type="PROSITE" id="PS51384">
    <property type="entry name" value="FAD_FR"/>
    <property type="match status" value="1"/>
</dbReference>
<dbReference type="SUPFAM" id="SSF63380">
    <property type="entry name" value="Riboflavin synthase domain-like"/>
    <property type="match status" value="1"/>
</dbReference>
<dbReference type="AlphaFoldDB" id="A0A420Y1X9"/>
<dbReference type="InterPro" id="IPR008333">
    <property type="entry name" value="Cbr1-like_FAD-bd_dom"/>
</dbReference>
<evidence type="ECO:0000256" key="5">
    <source>
        <dbReference type="ARBA" id="ARBA00023027"/>
    </source>
</evidence>
<feature type="domain" description="FAD-binding FR-type" evidence="7">
    <location>
        <begin position="23"/>
        <end position="129"/>
    </location>
</feature>
<dbReference type="GO" id="GO:0016491">
    <property type="term" value="F:oxidoreductase activity"/>
    <property type="evidence" value="ECO:0007669"/>
    <property type="project" value="UniProtKB-KW"/>
</dbReference>
<evidence type="ECO:0000256" key="2">
    <source>
        <dbReference type="ARBA" id="ARBA00022630"/>
    </source>
</evidence>
<evidence type="ECO:0000256" key="6">
    <source>
        <dbReference type="SAM" id="MobiDB-lite"/>
    </source>
</evidence>
<dbReference type="CDD" id="cd00322">
    <property type="entry name" value="FNR_like"/>
    <property type="match status" value="1"/>
</dbReference>
<dbReference type="Gene3D" id="3.40.50.80">
    <property type="entry name" value="Nucleotide-binding domain of ferredoxin-NADP reductase (FNR) module"/>
    <property type="match status" value="1"/>
</dbReference>
<name>A0A420Y1X9_9PEZI</name>
<dbReference type="InterPro" id="IPR017927">
    <property type="entry name" value="FAD-bd_FR_type"/>
</dbReference>
<comment type="caution">
    <text evidence="8">The sequence shown here is derived from an EMBL/GenBank/DDBJ whole genome shotgun (WGS) entry which is preliminary data.</text>
</comment>
<evidence type="ECO:0000256" key="4">
    <source>
        <dbReference type="ARBA" id="ARBA00023002"/>
    </source>
</evidence>
<dbReference type="PANTHER" id="PTHR46505">
    <property type="entry name" value="OXIDOREDUCTASE NAD-BINDING DOMAIN-CONTAINING PROTEIN 1"/>
    <property type="match status" value="1"/>
</dbReference>
<protein>
    <recommendedName>
        <fullName evidence="7">FAD-binding FR-type domain-containing protein</fullName>
    </recommendedName>
</protein>
<dbReference type="InterPro" id="IPR039261">
    <property type="entry name" value="FNR_nucleotide-bd"/>
</dbReference>
<keyword evidence="3" id="KW-0274">FAD</keyword>